<name>A0A5M3TA96_LIMPL</name>
<dbReference type="Proteomes" id="UP000326169">
    <property type="component" value="Unassembled WGS sequence"/>
</dbReference>
<dbReference type="Gene3D" id="1.10.287.850">
    <property type="entry name" value="HP0062-like domain"/>
    <property type="match status" value="1"/>
</dbReference>
<sequence>MSRDLDIDEQELAKFIAALSDFQDLTTDKFKAVEGAWRKCDDSWKGESKDKFTKDFDQTKDMVQRALEAGDDALEWLRKFDDILKEFEQNY</sequence>
<organism evidence="1 2">
    <name type="scientific">Limnospira platensis NIES-46</name>
    <dbReference type="NCBI Taxonomy" id="1236695"/>
    <lineage>
        <taxon>Bacteria</taxon>
        <taxon>Bacillati</taxon>
        <taxon>Cyanobacteriota</taxon>
        <taxon>Cyanophyceae</taxon>
        <taxon>Oscillatoriophycideae</taxon>
        <taxon>Oscillatoriales</taxon>
        <taxon>Sirenicapillariaceae</taxon>
        <taxon>Limnospira</taxon>
    </lineage>
</organism>
<evidence type="ECO:0008006" key="3">
    <source>
        <dbReference type="Google" id="ProtNLM"/>
    </source>
</evidence>
<dbReference type="RefSeq" id="WP_006616748.1">
    <property type="nucleotide sequence ID" value="NZ_BIMW01000202.1"/>
</dbReference>
<reference evidence="1 2" key="1">
    <citation type="journal article" date="2019" name="J Genomics">
        <title>The Draft Genome of a Hydrogen-producing Cyanobacterium, Arthrospira platensis NIES-46.</title>
        <authorList>
            <person name="Suzuki S."/>
            <person name="Yamaguchi H."/>
            <person name="Kawachi M."/>
        </authorList>
    </citation>
    <scope>NUCLEOTIDE SEQUENCE [LARGE SCALE GENOMIC DNA]</scope>
    <source>
        <strain evidence="1 2">NIES-46</strain>
    </source>
</reference>
<gene>
    <name evidence="1" type="ORF">NIES46_46650</name>
</gene>
<dbReference type="SUPFAM" id="SSF158414">
    <property type="entry name" value="HP0062-like"/>
    <property type="match status" value="1"/>
</dbReference>
<comment type="caution">
    <text evidence="1">The sequence shown here is derived from an EMBL/GenBank/DDBJ whole genome shotgun (WGS) entry which is preliminary data.</text>
</comment>
<evidence type="ECO:0000313" key="2">
    <source>
        <dbReference type="Proteomes" id="UP000326169"/>
    </source>
</evidence>
<accession>A0A5M3TA96</accession>
<evidence type="ECO:0000313" key="1">
    <source>
        <dbReference type="EMBL" id="GCE96593.1"/>
    </source>
</evidence>
<keyword evidence="2" id="KW-1185">Reference proteome</keyword>
<proteinExistence type="predicted"/>
<dbReference type="EMBL" id="BIMW01000202">
    <property type="protein sequence ID" value="GCE96593.1"/>
    <property type="molecule type" value="Genomic_DNA"/>
</dbReference>
<protein>
    <recommendedName>
        <fullName evidence="3">Transcription termination factor NusA</fullName>
    </recommendedName>
</protein>
<dbReference type="InterPro" id="IPR029013">
    <property type="entry name" value="HP0062-like_sf"/>
</dbReference>
<dbReference type="GeneID" id="301685379"/>